<evidence type="ECO:0000259" key="3">
    <source>
        <dbReference type="PROSITE" id="PS50977"/>
    </source>
</evidence>
<accession>A0A0P0L7B3</accession>
<feature type="DNA-binding region" description="H-T-H motif" evidence="2">
    <location>
        <begin position="58"/>
        <end position="77"/>
    </location>
</feature>
<dbReference type="InterPro" id="IPR001647">
    <property type="entry name" value="HTH_TetR"/>
</dbReference>
<dbReference type="SUPFAM" id="SSF48498">
    <property type="entry name" value="Tetracyclin repressor-like, C-terminal domain"/>
    <property type="match status" value="1"/>
</dbReference>
<sequence>MVYILIICKKNNFLMQKSYFCMEQKYEIMKGSKGSETKMTIREEAFRLFLTKDFNIVPLKQIERSLNLSRGCMSYHYPTKQELFNDVIDYYILHKQNTNNKMQGAFNLSLLEFIHFYVDKVASTKNEMQQFLSDDDPNNITNAYLKLISQAECYYPNFKQIAQEIKQHEVILFEKIIKKAQEKKEIKPELDSLLLAQHFRYLFYGQSYDDALNNGLDVDRLKKQFMFLYNIIKY</sequence>
<dbReference type="PROSITE" id="PS50977">
    <property type="entry name" value="HTH_TETR_2"/>
    <property type="match status" value="1"/>
</dbReference>
<evidence type="ECO:0000256" key="2">
    <source>
        <dbReference type="PROSITE-ProRule" id="PRU00335"/>
    </source>
</evidence>
<dbReference type="AlphaFoldDB" id="A0A0P0L7B3"/>
<reference evidence="5" key="1">
    <citation type="submission" date="2015-10" db="EMBL/GenBank/DDBJ databases">
        <title>Extensive mobilome-driven genome diversification in gut-associated Bacteroides vulgatus mpk.</title>
        <authorList>
            <person name="Beier S."/>
            <person name="Lange A."/>
            <person name="Huson D.H."/>
            <person name="Frick J.-S."/>
            <person name="Autenrieth I.B."/>
        </authorList>
    </citation>
    <scope>NUCLEOTIDE SEQUENCE [LARGE SCALE GENOMIC DNA]</scope>
    <source>
        <strain evidence="5">mpk</strain>
    </source>
</reference>
<dbReference type="SUPFAM" id="SSF46689">
    <property type="entry name" value="Homeodomain-like"/>
    <property type="match status" value="1"/>
</dbReference>
<gene>
    <name evidence="4" type="ORF">BvMPK_1384</name>
</gene>
<dbReference type="EMBL" id="CP013020">
    <property type="protein sequence ID" value="ALK83991.1"/>
    <property type="molecule type" value="Genomic_DNA"/>
</dbReference>
<reference evidence="4 5" key="2">
    <citation type="journal article" date="2016" name="Genome Biol. Evol.">
        <title>Extensive mobilome-driven genome diversification in mouse gut-associated Bacteroides vulgatus mpk.</title>
        <authorList>
            <person name="Lange A."/>
            <person name="Beier S."/>
            <person name="Steimle A."/>
            <person name="Autenrieth I.B."/>
            <person name="Huson D.H."/>
            <person name="Frick J.S."/>
        </authorList>
    </citation>
    <scope>NUCLEOTIDE SEQUENCE [LARGE SCALE GENOMIC DNA]</scope>
    <source>
        <strain evidence="5">mpk</strain>
    </source>
</reference>
<name>A0A0P0L7B3_PHOVU</name>
<dbReference type="PATRIC" id="fig|821.40.peg.1641"/>
<dbReference type="InterPro" id="IPR009057">
    <property type="entry name" value="Homeodomain-like_sf"/>
</dbReference>
<dbReference type="Pfam" id="PF00440">
    <property type="entry name" value="TetR_N"/>
    <property type="match status" value="1"/>
</dbReference>
<evidence type="ECO:0000313" key="4">
    <source>
        <dbReference type="EMBL" id="ALK83991.1"/>
    </source>
</evidence>
<protein>
    <submittedName>
        <fullName evidence="4">Transcriptional regulator, TetR family</fullName>
    </submittedName>
</protein>
<dbReference type="Gene3D" id="1.10.357.10">
    <property type="entry name" value="Tetracycline Repressor, domain 2"/>
    <property type="match status" value="1"/>
</dbReference>
<evidence type="ECO:0000313" key="5">
    <source>
        <dbReference type="Proteomes" id="UP000061587"/>
    </source>
</evidence>
<dbReference type="Proteomes" id="UP000061587">
    <property type="component" value="Chromosome"/>
</dbReference>
<organism evidence="4 5">
    <name type="scientific">Phocaeicola vulgatus</name>
    <name type="common">Bacteroides vulgatus</name>
    <dbReference type="NCBI Taxonomy" id="821"/>
    <lineage>
        <taxon>Bacteria</taxon>
        <taxon>Pseudomonadati</taxon>
        <taxon>Bacteroidota</taxon>
        <taxon>Bacteroidia</taxon>
        <taxon>Bacteroidales</taxon>
        <taxon>Bacteroidaceae</taxon>
        <taxon>Phocaeicola</taxon>
    </lineage>
</organism>
<dbReference type="GO" id="GO:0003677">
    <property type="term" value="F:DNA binding"/>
    <property type="evidence" value="ECO:0007669"/>
    <property type="project" value="UniProtKB-UniRule"/>
</dbReference>
<dbReference type="InterPro" id="IPR036271">
    <property type="entry name" value="Tet_transcr_reg_TetR-rel_C_sf"/>
</dbReference>
<keyword evidence="1 2" id="KW-0238">DNA-binding</keyword>
<proteinExistence type="predicted"/>
<feature type="domain" description="HTH tetR-type" evidence="3">
    <location>
        <begin position="35"/>
        <end position="95"/>
    </location>
</feature>
<evidence type="ECO:0000256" key="1">
    <source>
        <dbReference type="ARBA" id="ARBA00023125"/>
    </source>
</evidence>